<dbReference type="PANTHER" id="PTHR34293">
    <property type="entry name" value="HTH-TYPE TRANSCRIPTIONAL REGULATOR TRMBL2"/>
    <property type="match status" value="1"/>
</dbReference>
<dbReference type="KEGG" id="cma:Cmaq_1188"/>
<evidence type="ECO:0000313" key="5">
    <source>
        <dbReference type="Proteomes" id="UP000001137"/>
    </source>
</evidence>
<keyword evidence="5" id="KW-1185">Reference proteome</keyword>
<dbReference type="PANTHER" id="PTHR34293:SF1">
    <property type="entry name" value="HTH-TYPE TRANSCRIPTIONAL REGULATOR TRMBL2"/>
    <property type="match status" value="1"/>
</dbReference>
<dbReference type="SUPFAM" id="SSF46785">
    <property type="entry name" value="Winged helix' DNA-binding domain"/>
    <property type="match status" value="1"/>
</dbReference>
<evidence type="ECO:0000256" key="1">
    <source>
        <dbReference type="ARBA" id="ARBA00007287"/>
    </source>
</evidence>
<organism evidence="4 5">
    <name type="scientific">Caldivirga maquilingensis (strain ATCC 700844 / DSM 13496 / JCM 10307 / IC-167)</name>
    <dbReference type="NCBI Taxonomy" id="397948"/>
    <lineage>
        <taxon>Archaea</taxon>
        <taxon>Thermoproteota</taxon>
        <taxon>Thermoprotei</taxon>
        <taxon>Thermoproteales</taxon>
        <taxon>Thermoproteaceae</taxon>
        <taxon>Caldivirga</taxon>
    </lineage>
</organism>
<dbReference type="EMBL" id="CP000852">
    <property type="protein sequence ID" value="ABW02015.1"/>
    <property type="molecule type" value="Genomic_DNA"/>
</dbReference>
<evidence type="ECO:0000313" key="4">
    <source>
        <dbReference type="EMBL" id="ABW02015.1"/>
    </source>
</evidence>
<dbReference type="HOGENOM" id="CLU_062979_1_0_2"/>
<dbReference type="InterPro" id="IPR021586">
    <property type="entry name" value="Tscrpt_reg_TrmB_C"/>
</dbReference>
<protein>
    <submittedName>
        <fullName evidence="4">Transcriptional regulator, TrmB</fullName>
    </submittedName>
</protein>
<dbReference type="Proteomes" id="UP000001137">
    <property type="component" value="Chromosome"/>
</dbReference>
<dbReference type="AlphaFoldDB" id="A8ME09"/>
<feature type="domain" description="Transcription regulator TrmB C-terminal" evidence="3">
    <location>
        <begin position="116"/>
        <end position="350"/>
    </location>
</feature>
<dbReference type="InterPro" id="IPR036390">
    <property type="entry name" value="WH_DNA-bd_sf"/>
</dbReference>
<dbReference type="CDD" id="cd09124">
    <property type="entry name" value="PLDc_like_TrmB_middle"/>
    <property type="match status" value="1"/>
</dbReference>
<evidence type="ECO:0000259" key="2">
    <source>
        <dbReference type="Pfam" id="PF01978"/>
    </source>
</evidence>
<reference evidence="4 5" key="1">
    <citation type="submission" date="2007-10" db="EMBL/GenBank/DDBJ databases">
        <title>Complete sequence of Caldivirga maquilingensis IC-167.</title>
        <authorList>
            <consortium name="US DOE Joint Genome Institute"/>
            <person name="Copeland A."/>
            <person name="Lucas S."/>
            <person name="Lapidus A."/>
            <person name="Barry K."/>
            <person name="Glavina del Rio T."/>
            <person name="Dalin E."/>
            <person name="Tice H."/>
            <person name="Pitluck S."/>
            <person name="Saunders E."/>
            <person name="Brettin T."/>
            <person name="Bruce D."/>
            <person name="Detter J.C."/>
            <person name="Han C."/>
            <person name="Schmutz J."/>
            <person name="Larimer F."/>
            <person name="Land M."/>
            <person name="Hauser L."/>
            <person name="Kyrpides N."/>
            <person name="Ivanova N."/>
            <person name="Biddle J.F."/>
            <person name="Zhang Z."/>
            <person name="Fitz-Gibbon S.T."/>
            <person name="Lowe T.M."/>
            <person name="Saltikov C."/>
            <person name="House C.H."/>
            <person name="Richardson P."/>
        </authorList>
    </citation>
    <scope>NUCLEOTIDE SEQUENCE [LARGE SCALE GENOMIC DNA]</scope>
    <source>
        <strain evidence="5">ATCC 700844 / DSM 13496 / JCM 10307 / IC-167</strain>
    </source>
</reference>
<dbReference type="InterPro" id="IPR051797">
    <property type="entry name" value="TrmB-like"/>
</dbReference>
<dbReference type="Pfam" id="PF11495">
    <property type="entry name" value="Regulator_TrmB"/>
    <property type="match status" value="1"/>
</dbReference>
<dbReference type="Gene3D" id="1.10.10.10">
    <property type="entry name" value="Winged helix-like DNA-binding domain superfamily/Winged helix DNA-binding domain"/>
    <property type="match status" value="1"/>
</dbReference>
<sequence length="353" mass="39889">MCLMQVIDDDLVDALTILGLSRKEATVLAYLLLKGSATAREIMADLSIHQPQLYNIMVSLERKGFINVQQSKPKVYAPISMGVIMEMIEGEMLKRKQAVVKALTSLTRGDKARNLLWVTRGIDNVIYNSASLIQEANSELYVSAPPVLLSRLLKYMSSIDPKVKAYILVYPSLNDELLNELKGIKSVVEVKVNRLGPFYFISPNAESCVFASSRVSLLREPETYGYVFRDRTMTLQFIHGFFDTWRRAQTVYRRGFKPSDYPLVFNSHRFATWEILKAKESKLSIEVRVKGYLTSSNEEVDVTGIPLNVTIDSDIVNFELLPSNGNKALLIGGTNALIEDIESEYIEIRLMNQ</sequence>
<dbReference type="InterPro" id="IPR036388">
    <property type="entry name" value="WH-like_DNA-bd_sf"/>
</dbReference>
<evidence type="ECO:0000259" key="3">
    <source>
        <dbReference type="Pfam" id="PF11495"/>
    </source>
</evidence>
<dbReference type="STRING" id="397948.Cmaq_1188"/>
<dbReference type="Pfam" id="PF01978">
    <property type="entry name" value="TrmB"/>
    <property type="match status" value="1"/>
</dbReference>
<gene>
    <name evidence="4" type="ordered locus">Cmaq_1188</name>
</gene>
<dbReference type="InterPro" id="IPR002831">
    <property type="entry name" value="Tscrpt_reg_TrmB_N"/>
</dbReference>
<comment type="similarity">
    <text evidence="1">Belongs to the transcriptional regulator TrmB family.</text>
</comment>
<proteinExistence type="inferred from homology"/>
<accession>A8ME09</accession>
<dbReference type="SUPFAM" id="SSF159071">
    <property type="entry name" value="TrmB C-terminal domain-like"/>
    <property type="match status" value="1"/>
</dbReference>
<name>A8ME09_CALMQ</name>
<feature type="domain" description="Transcription regulator TrmB N-terminal" evidence="2">
    <location>
        <begin position="15"/>
        <end position="81"/>
    </location>
</feature>
<dbReference type="eggNOG" id="arCOG02038">
    <property type="taxonomic scope" value="Archaea"/>
</dbReference>